<sequence length="364" mass="41644">MSDFDTYGDEQDPRSEIIALISKEMDVARRRLNEIKDQIESMQNSVEREQSRYTGIATELRNIKENLATVPREDIRDKYDEALDVRFRLATMRGQLEKFESNYQLLEQYQSLFSQVLSILQGYEVLPDANGSVEGGRGFDVVGVIRAQEEERQRLARQMHDGPAQSLTNFILQAEICQRLFDRNPDRAAEELENLKVNASKTFQKVRDFIFDLRPMMLDDLGVAPTVRRYLESYQEKNDIETRVQILSEDRRLENYREVLIFRSIQDSLSMARDYASPSRIEIRLDMSGETVKASIEDNGNGFDATVLDDEDLAEQTSDARVQALNMLKNTIELVGGVIHVQSSEVDGTVVRIEIPAGETVQVS</sequence>
<feature type="domain" description="Signal transduction histidine kinase subgroup 3 dimerisation and phosphoacceptor" evidence="6">
    <location>
        <begin position="151"/>
        <end position="216"/>
    </location>
</feature>
<feature type="domain" description="Histidine kinase/HSP90-like ATPase" evidence="5">
    <location>
        <begin position="260"/>
        <end position="357"/>
    </location>
</feature>
<keyword evidence="2" id="KW-0418">Kinase</keyword>
<keyword evidence="3" id="KW-0902">Two-component regulatory system</keyword>
<dbReference type="PANTHER" id="PTHR24421">
    <property type="entry name" value="NITRATE/NITRITE SENSOR PROTEIN NARX-RELATED"/>
    <property type="match status" value="1"/>
</dbReference>
<dbReference type="EMBL" id="CP062983">
    <property type="protein sequence ID" value="QPC80590.1"/>
    <property type="molecule type" value="Genomic_DNA"/>
</dbReference>
<dbReference type="InterPro" id="IPR003594">
    <property type="entry name" value="HATPase_dom"/>
</dbReference>
<dbReference type="RefSeq" id="WP_195168665.1">
    <property type="nucleotide sequence ID" value="NZ_CP062983.1"/>
</dbReference>
<dbReference type="InterPro" id="IPR050482">
    <property type="entry name" value="Sensor_HK_TwoCompSys"/>
</dbReference>
<dbReference type="GO" id="GO:0046983">
    <property type="term" value="F:protein dimerization activity"/>
    <property type="evidence" value="ECO:0007669"/>
    <property type="project" value="InterPro"/>
</dbReference>
<dbReference type="Pfam" id="PF07730">
    <property type="entry name" value="HisKA_3"/>
    <property type="match status" value="1"/>
</dbReference>
<gene>
    <name evidence="7" type="ORF">G4Y79_12795</name>
</gene>
<dbReference type="SUPFAM" id="SSF55874">
    <property type="entry name" value="ATPase domain of HSP90 chaperone/DNA topoisomerase II/histidine kinase"/>
    <property type="match status" value="1"/>
</dbReference>
<dbReference type="InterPro" id="IPR036890">
    <property type="entry name" value="HATPase_C_sf"/>
</dbReference>
<organism evidence="7 8">
    <name type="scientific">Phototrophicus methaneseepsis</name>
    <dbReference type="NCBI Taxonomy" id="2710758"/>
    <lineage>
        <taxon>Bacteria</taxon>
        <taxon>Bacillati</taxon>
        <taxon>Chloroflexota</taxon>
        <taxon>Candidatus Thermofontia</taxon>
        <taxon>Phototrophicales</taxon>
        <taxon>Phototrophicaceae</taxon>
        <taxon>Phototrophicus</taxon>
    </lineage>
</organism>
<evidence type="ECO:0000256" key="3">
    <source>
        <dbReference type="ARBA" id="ARBA00023012"/>
    </source>
</evidence>
<evidence type="ECO:0000313" key="7">
    <source>
        <dbReference type="EMBL" id="QPC80590.1"/>
    </source>
</evidence>
<dbReference type="Pfam" id="PF02518">
    <property type="entry name" value="HATPase_c"/>
    <property type="match status" value="1"/>
</dbReference>
<accession>A0A7S8E598</accession>
<dbReference type="Proteomes" id="UP000594468">
    <property type="component" value="Chromosome"/>
</dbReference>
<dbReference type="PANTHER" id="PTHR24421:SF55">
    <property type="entry name" value="SENSOR HISTIDINE KINASE YDFH"/>
    <property type="match status" value="1"/>
</dbReference>
<evidence type="ECO:0000259" key="6">
    <source>
        <dbReference type="Pfam" id="PF07730"/>
    </source>
</evidence>
<feature type="coiled-coil region" evidence="4">
    <location>
        <begin position="18"/>
        <end position="52"/>
    </location>
</feature>
<keyword evidence="1" id="KW-0808">Transferase</keyword>
<dbReference type="Gene3D" id="3.30.565.10">
    <property type="entry name" value="Histidine kinase-like ATPase, C-terminal domain"/>
    <property type="match status" value="1"/>
</dbReference>
<dbReference type="InterPro" id="IPR011712">
    <property type="entry name" value="Sig_transdc_His_kin_sub3_dim/P"/>
</dbReference>
<evidence type="ECO:0008006" key="9">
    <source>
        <dbReference type="Google" id="ProtNLM"/>
    </source>
</evidence>
<dbReference type="KEGG" id="pmet:G4Y79_12795"/>
<evidence type="ECO:0000313" key="8">
    <source>
        <dbReference type="Proteomes" id="UP000594468"/>
    </source>
</evidence>
<reference evidence="7 8" key="1">
    <citation type="submission" date="2020-02" db="EMBL/GenBank/DDBJ databases">
        <authorList>
            <person name="Zheng R.K."/>
            <person name="Sun C.M."/>
        </authorList>
    </citation>
    <scope>NUCLEOTIDE SEQUENCE [LARGE SCALE GENOMIC DNA]</scope>
    <source>
        <strain evidence="8">rifampicinis</strain>
    </source>
</reference>
<dbReference type="GO" id="GO:0000155">
    <property type="term" value="F:phosphorelay sensor kinase activity"/>
    <property type="evidence" value="ECO:0007669"/>
    <property type="project" value="InterPro"/>
</dbReference>
<name>A0A7S8E598_9CHLR</name>
<keyword evidence="8" id="KW-1185">Reference proteome</keyword>
<dbReference type="Gene3D" id="1.20.5.1930">
    <property type="match status" value="1"/>
</dbReference>
<evidence type="ECO:0000256" key="1">
    <source>
        <dbReference type="ARBA" id="ARBA00022679"/>
    </source>
</evidence>
<protein>
    <recommendedName>
        <fullName evidence="9">Sensor histidine kinase</fullName>
    </recommendedName>
</protein>
<keyword evidence="4" id="KW-0175">Coiled coil</keyword>
<dbReference type="AlphaFoldDB" id="A0A7S8E598"/>
<proteinExistence type="predicted"/>
<evidence type="ECO:0000256" key="2">
    <source>
        <dbReference type="ARBA" id="ARBA00022777"/>
    </source>
</evidence>
<evidence type="ECO:0000256" key="4">
    <source>
        <dbReference type="SAM" id="Coils"/>
    </source>
</evidence>
<evidence type="ECO:0000259" key="5">
    <source>
        <dbReference type="Pfam" id="PF02518"/>
    </source>
</evidence>
<dbReference type="GO" id="GO:0016020">
    <property type="term" value="C:membrane"/>
    <property type="evidence" value="ECO:0007669"/>
    <property type="project" value="InterPro"/>
</dbReference>